<dbReference type="Pfam" id="PF00497">
    <property type="entry name" value="SBP_bac_3"/>
    <property type="match status" value="1"/>
</dbReference>
<dbReference type="SUPFAM" id="SSF47226">
    <property type="entry name" value="Histidine-containing phosphotransfer domain, HPT domain"/>
    <property type="match status" value="1"/>
</dbReference>
<evidence type="ECO:0000256" key="5">
    <source>
        <dbReference type="ARBA" id="ARBA00022553"/>
    </source>
</evidence>
<dbReference type="InterPro" id="IPR036890">
    <property type="entry name" value="HATPase_C_sf"/>
</dbReference>
<keyword evidence="7 18" id="KW-0812">Transmembrane</keyword>
<dbReference type="InterPro" id="IPR001638">
    <property type="entry name" value="Solute-binding_3/MltF_N"/>
</dbReference>
<dbReference type="InterPro" id="IPR003594">
    <property type="entry name" value="HATPase_dom"/>
</dbReference>
<dbReference type="InterPro" id="IPR036641">
    <property type="entry name" value="HPT_dom_sf"/>
</dbReference>
<evidence type="ECO:0000313" key="24">
    <source>
        <dbReference type="EMBL" id="CRH07397.1"/>
    </source>
</evidence>
<evidence type="ECO:0000259" key="23">
    <source>
        <dbReference type="PROSITE" id="PS50894"/>
    </source>
</evidence>
<dbReference type="CDD" id="cd01007">
    <property type="entry name" value="PBP2_BvgS_HisK_like"/>
    <property type="match status" value="1"/>
</dbReference>
<keyword evidence="5 17" id="KW-0597">Phosphoprotein</keyword>
<evidence type="ECO:0000256" key="7">
    <source>
        <dbReference type="ARBA" id="ARBA00022692"/>
    </source>
</evidence>
<dbReference type="SUPFAM" id="SSF55785">
    <property type="entry name" value="PYP-like sensor domain (PAS domain)"/>
    <property type="match status" value="3"/>
</dbReference>
<feature type="modified residue" description="4-aspartylphosphate" evidence="17">
    <location>
        <position position="1377"/>
    </location>
</feature>
<feature type="domain" description="Response regulatory" evidence="20">
    <location>
        <begin position="1323"/>
        <end position="1446"/>
    </location>
</feature>
<dbReference type="PROSITE" id="PS50109">
    <property type="entry name" value="HIS_KIN"/>
    <property type="match status" value="1"/>
</dbReference>
<dbReference type="Gene3D" id="3.40.50.2300">
    <property type="match status" value="2"/>
</dbReference>
<dbReference type="InterPro" id="IPR011006">
    <property type="entry name" value="CheY-like_superfamily"/>
</dbReference>
<dbReference type="PROSITE" id="PS50113">
    <property type="entry name" value="PAC"/>
    <property type="match status" value="2"/>
</dbReference>
<organism evidence="24">
    <name type="scientific">Magnetococcus massalia (strain MO-1)</name>
    <dbReference type="NCBI Taxonomy" id="451514"/>
    <lineage>
        <taxon>Bacteria</taxon>
        <taxon>Pseudomonadati</taxon>
        <taxon>Pseudomonadota</taxon>
        <taxon>Magnetococcia</taxon>
        <taxon>Magnetococcales</taxon>
        <taxon>Magnetococcaceae</taxon>
        <taxon>Magnetococcus</taxon>
    </lineage>
</organism>
<reference evidence="24" key="1">
    <citation type="submission" date="2015-04" db="EMBL/GenBank/DDBJ databases">
        <authorList>
            <person name="Syromyatnikov M.Y."/>
            <person name="Popov V.N."/>
        </authorList>
    </citation>
    <scope>NUCLEOTIDE SEQUENCE</scope>
    <source>
        <strain evidence="24">MO-1</strain>
    </source>
</reference>
<dbReference type="PANTHER" id="PTHR45339">
    <property type="entry name" value="HYBRID SIGNAL TRANSDUCTION HISTIDINE KINASE J"/>
    <property type="match status" value="1"/>
</dbReference>
<keyword evidence="9 24" id="KW-0418">Kinase</keyword>
<evidence type="ECO:0000256" key="14">
    <source>
        <dbReference type="ARBA" id="ARBA00064003"/>
    </source>
</evidence>
<evidence type="ECO:0000256" key="15">
    <source>
        <dbReference type="ARBA" id="ARBA00068150"/>
    </source>
</evidence>
<feature type="domain" description="PAC" evidence="22">
    <location>
        <begin position="897"/>
        <end position="947"/>
    </location>
</feature>
<dbReference type="CDD" id="cd18773">
    <property type="entry name" value="PDC1_HK_sensor"/>
    <property type="match status" value="1"/>
</dbReference>
<keyword evidence="6 24" id="KW-0808">Transferase</keyword>
<feature type="domain" description="PAC" evidence="22">
    <location>
        <begin position="764"/>
        <end position="818"/>
    </location>
</feature>
<dbReference type="CDD" id="cd16922">
    <property type="entry name" value="HATPase_EvgS-ArcB-TorS-like"/>
    <property type="match status" value="1"/>
</dbReference>
<evidence type="ECO:0000256" key="11">
    <source>
        <dbReference type="ARBA" id="ARBA00022989"/>
    </source>
</evidence>
<evidence type="ECO:0000256" key="1">
    <source>
        <dbReference type="ARBA" id="ARBA00000085"/>
    </source>
</evidence>
<feature type="transmembrane region" description="Helical" evidence="18">
    <location>
        <begin position="284"/>
        <end position="303"/>
    </location>
</feature>
<dbReference type="SMART" id="SM00086">
    <property type="entry name" value="PAC"/>
    <property type="match status" value="3"/>
</dbReference>
<dbReference type="Gene3D" id="1.20.120.160">
    <property type="entry name" value="HPT domain"/>
    <property type="match status" value="1"/>
</dbReference>
<dbReference type="GO" id="GO:0005524">
    <property type="term" value="F:ATP binding"/>
    <property type="evidence" value="ECO:0007669"/>
    <property type="project" value="UniProtKB-KW"/>
</dbReference>
<feature type="modified residue" description="4-aspartylphosphate" evidence="17">
    <location>
        <position position="1524"/>
    </location>
</feature>
<evidence type="ECO:0000256" key="16">
    <source>
        <dbReference type="PROSITE-ProRule" id="PRU00110"/>
    </source>
</evidence>
<dbReference type="NCBIfam" id="TIGR00229">
    <property type="entry name" value="sensory_box"/>
    <property type="match status" value="3"/>
</dbReference>
<dbReference type="SMART" id="SM00073">
    <property type="entry name" value="HPT"/>
    <property type="match status" value="1"/>
</dbReference>
<evidence type="ECO:0000256" key="2">
    <source>
        <dbReference type="ARBA" id="ARBA00004651"/>
    </source>
</evidence>
<evidence type="ECO:0000256" key="12">
    <source>
        <dbReference type="ARBA" id="ARBA00023012"/>
    </source>
</evidence>
<dbReference type="Pfam" id="PF01627">
    <property type="entry name" value="Hpt"/>
    <property type="match status" value="1"/>
</dbReference>
<dbReference type="PRINTS" id="PR00344">
    <property type="entry name" value="BCTRLSENSOR"/>
</dbReference>
<evidence type="ECO:0000256" key="4">
    <source>
        <dbReference type="ARBA" id="ARBA00022475"/>
    </source>
</evidence>
<name>A0A1S7LMQ1_MAGMO</name>
<dbReference type="InterPro" id="IPR000014">
    <property type="entry name" value="PAS"/>
</dbReference>
<dbReference type="InterPro" id="IPR036097">
    <property type="entry name" value="HisK_dim/P_sf"/>
</dbReference>
<evidence type="ECO:0000256" key="10">
    <source>
        <dbReference type="ARBA" id="ARBA00022840"/>
    </source>
</evidence>
<evidence type="ECO:0000259" key="20">
    <source>
        <dbReference type="PROSITE" id="PS50110"/>
    </source>
</evidence>
<dbReference type="CDD" id="cd17546">
    <property type="entry name" value="REC_hyHK_CKI1_RcsC-like"/>
    <property type="match status" value="2"/>
</dbReference>
<protein>
    <recommendedName>
        <fullName evidence="15">Sensory/regulatory protein RpfC</fullName>
        <ecNumber evidence="3">2.7.13.3</ecNumber>
    </recommendedName>
</protein>
<dbReference type="SUPFAM" id="SSF52172">
    <property type="entry name" value="CheY-like"/>
    <property type="match status" value="2"/>
</dbReference>
<evidence type="ECO:0000256" key="8">
    <source>
        <dbReference type="ARBA" id="ARBA00022741"/>
    </source>
</evidence>
<dbReference type="SUPFAM" id="SSF55874">
    <property type="entry name" value="ATPase domain of HSP90 chaperone/DNA topoisomerase II/histidine kinase"/>
    <property type="match status" value="1"/>
</dbReference>
<dbReference type="Pfam" id="PF00072">
    <property type="entry name" value="Response_reg"/>
    <property type="match status" value="2"/>
</dbReference>
<feature type="transmembrane region" description="Helical" evidence="18">
    <location>
        <begin position="323"/>
        <end position="343"/>
    </location>
</feature>
<dbReference type="SUPFAM" id="SSF47384">
    <property type="entry name" value="Homodimeric domain of signal transducing histidine kinase"/>
    <property type="match status" value="1"/>
</dbReference>
<dbReference type="InterPro" id="IPR001610">
    <property type="entry name" value="PAC"/>
</dbReference>
<feature type="domain" description="PAS" evidence="21">
    <location>
        <begin position="693"/>
        <end position="763"/>
    </location>
</feature>
<dbReference type="CDD" id="cd00082">
    <property type="entry name" value="HisKA"/>
    <property type="match status" value="1"/>
</dbReference>
<dbReference type="InterPro" id="IPR008207">
    <property type="entry name" value="Sig_transdc_His_kin_Hpt_dom"/>
</dbReference>
<evidence type="ECO:0000256" key="18">
    <source>
        <dbReference type="SAM" id="Phobius"/>
    </source>
</evidence>
<dbReference type="GO" id="GO:0005886">
    <property type="term" value="C:plasma membrane"/>
    <property type="evidence" value="ECO:0007669"/>
    <property type="project" value="UniProtKB-SubCell"/>
</dbReference>
<dbReference type="FunFam" id="1.10.287.130:FF:000002">
    <property type="entry name" value="Two-component osmosensing histidine kinase"/>
    <property type="match status" value="1"/>
</dbReference>
<dbReference type="PROSITE" id="PS50894">
    <property type="entry name" value="HPT"/>
    <property type="match status" value="1"/>
</dbReference>
<dbReference type="FunFam" id="3.30.565.10:FF:000010">
    <property type="entry name" value="Sensor histidine kinase RcsC"/>
    <property type="match status" value="1"/>
</dbReference>
<dbReference type="SMART" id="SM00448">
    <property type="entry name" value="REC"/>
    <property type="match status" value="2"/>
</dbReference>
<evidence type="ECO:0000256" key="9">
    <source>
        <dbReference type="ARBA" id="ARBA00022777"/>
    </source>
</evidence>
<feature type="domain" description="Histidine kinase" evidence="19">
    <location>
        <begin position="1083"/>
        <end position="1304"/>
    </location>
</feature>
<dbReference type="Gene3D" id="3.30.565.10">
    <property type="entry name" value="Histidine kinase-like ATPase, C-terminal domain"/>
    <property type="match status" value="1"/>
</dbReference>
<accession>A0A1S7LMQ1</accession>
<dbReference type="EC" id="2.7.13.3" evidence="3"/>
<dbReference type="PROSITE" id="PS50110">
    <property type="entry name" value="RESPONSE_REGULATORY"/>
    <property type="match status" value="2"/>
</dbReference>
<dbReference type="SMART" id="SM00387">
    <property type="entry name" value="HATPase_c"/>
    <property type="match status" value="1"/>
</dbReference>
<keyword evidence="13 18" id="KW-0472">Membrane</keyword>
<keyword evidence="8" id="KW-0547">Nucleotide-binding</keyword>
<dbReference type="InterPro" id="IPR004358">
    <property type="entry name" value="Sig_transdc_His_kin-like_C"/>
</dbReference>
<dbReference type="SMART" id="SM00091">
    <property type="entry name" value="PAS"/>
    <property type="match status" value="3"/>
</dbReference>
<gene>
    <name evidence="24" type="ORF">MAGMO_3259</name>
</gene>
<dbReference type="PANTHER" id="PTHR45339:SF1">
    <property type="entry name" value="HYBRID SIGNAL TRANSDUCTION HISTIDINE KINASE J"/>
    <property type="match status" value="1"/>
</dbReference>
<dbReference type="SUPFAM" id="SSF53850">
    <property type="entry name" value="Periplasmic binding protein-like II"/>
    <property type="match status" value="1"/>
</dbReference>
<keyword evidence="10" id="KW-0067">ATP-binding</keyword>
<evidence type="ECO:0000256" key="17">
    <source>
        <dbReference type="PROSITE-ProRule" id="PRU00169"/>
    </source>
</evidence>
<evidence type="ECO:0000259" key="22">
    <source>
        <dbReference type="PROSITE" id="PS50113"/>
    </source>
</evidence>
<feature type="domain" description="Response regulatory" evidence="20">
    <location>
        <begin position="1474"/>
        <end position="1591"/>
    </location>
</feature>
<feature type="domain" description="HPt" evidence="23">
    <location>
        <begin position="1630"/>
        <end position="1726"/>
    </location>
</feature>
<comment type="subunit">
    <text evidence="14">At low DSF concentrations, interacts with RpfF.</text>
</comment>
<dbReference type="InterPro" id="IPR001789">
    <property type="entry name" value="Sig_transdc_resp-reg_receiver"/>
</dbReference>
<evidence type="ECO:0000256" key="3">
    <source>
        <dbReference type="ARBA" id="ARBA00012438"/>
    </source>
</evidence>
<comment type="catalytic activity">
    <reaction evidence="1">
        <text>ATP + protein L-histidine = ADP + protein N-phospho-L-histidine.</text>
        <dbReference type="EC" id="2.7.13.3"/>
    </reaction>
</comment>
<sequence>MAIFHSPLLQKLLFVSFCLLIPHISWARAPEAVLTPQEQAWIKQNPTIRVHNETDWAPFNFAEEGQPKGLSIDTMNLLAQKVGLQVEYITGPTWSEFLEMMKQGQLDVMLNIVKTEDRQKYLLYTPPYVDNPNTILSRKSAPYHTLEQLEGKTISVPKGFFYEEILSRDYPRIKILPVRNTIDSIKAVSFGKADAALGELAVFNYLMTHHMLSDVAVTGEVKVGDHTLSLLNIATRKDQPLLASILRKGLKAISREESQAIKQRWLGSTAQPSTTHGVKWDENIWWAIAAVLALMALLIPLIFKHLMAKQAMERLSSVVLRRVGSVAVALFLAMVMSVAWFSLERVHGQLQTNIGNQLQIINQSVHQALQTWLEGRKNMVLELAHNNEVVKAAQALLKSPRNPRELLAHPTMAQLRNYLHPRLKRTNAKGIFIIAPDRISIASMRDTNVGTLNLIAQQRRGLIDRAFAGETVFIPPIESDVPLADASGRMITRAPTMFFASPIYDGAGQVIAVLTIRFDPSYDLTRITRAGRPGASGETYALDKRGYLLTESRFNDTLISYFGRANSRFPIADPGGNLLDGFLPETKQSSWPLTQMAQQLTQGRAGFNLTGYRDYRGVPVIGAWLWSQDLGIGLATEIDLHEAYAPYFSLRNLVLGALGTTTLLALLLTGLSVWLGDRSKEQLEHLVKQRTQELNKLAQAVEQSTIGVMITDVQGHIEHVNPRFVAMTGYRLAEVKGKNPRLLSHGQTDVELYDQLWQTIMQGRVWRGELLNQRKDGEPFWAAVSIAPVSDEFNNVTHFVAMTEDITTAKQDKAELQASVARFKVLFEASVDAYLILDGNRFTACNQAAVHLLGYENKQDLLALRPSEISPERQPDGMRSEEKASQLIQMAYAKGGQRFDWIHQQHDGSEIPVEVILTPIELDGHTVLLVVWHDLTERMKAQQTLRENEQRWRDMLASAPIGVGIADSQRKLVFCNPRVQEISAFKLGEPVDPVYVHPEQRIAAGEIMQKEGMVQDREMALYGPDGEVRDVLASFMHTIYQDEPATIGWIYDISQLKAAEQAIAKARLLAEEANRAKSDFLANMSHEIRTPMNAIIGMSHLALRTELDHKQRNYIEKVHRSAEALLGIINDILDFSKIEAGKLDMENIDFRLEDVLENLANLIGLKAEEKGVELLFDIEPGIPTALIGDPLRLGQVLINLCNNAVKFTETGQIVVTIHLEAQDHATTRLRFGVRDSGIGLTKEQQSKLFQSFSQADSSTSRKYGGTGLGLTISKQLTEMMGGEIGVESEAGVGSLFHFTADFGLQAKPMPRQIINQQELSRLKILVVDDNVTAREILVTMVESYGMQVEGVADGATALEQVRHAEAQRYPYDIILVDWQMPQMDGVHCMERIHQHELEHPPAVIMVTAFGKDEAARAAQERQVKVKAILAKPVTPATLLDAVGEALGRVVARGREDKQLLESSTQATERLAGAHLLLVEDNELNQELALELLANSGITARTACNGQQALDILASEERFDGVLMDVQMPVMDGYTAAQQIRKQAQFNDLPVIAMTANVMATDLQRAKQAGMQAHIGKPINVKEMFSVMAAWITPAQAGGKPATAQAKQPVEKLPELPGVDTAAGLAITQGNHSLYRRLLRKFRDHQGDFAQRFAQAQASADTQAPEREAHTLKGVAGNLGAKALAQAAEQLEAACREQVEPLDAPLQQVLERLSSVLQGLQKLSDQPSRQAQDLIPLTSALDQLITLLQDDDADAIEQIEKLQNHPGLVEQQEVLQSLSRAVTGYDFDAALEQATELRRGIAQGGA</sequence>
<dbReference type="InterPro" id="IPR005467">
    <property type="entry name" value="His_kinase_dom"/>
</dbReference>
<evidence type="ECO:0000259" key="19">
    <source>
        <dbReference type="PROSITE" id="PS50109"/>
    </source>
</evidence>
<dbReference type="InterPro" id="IPR003661">
    <property type="entry name" value="HisK_dim/P_dom"/>
</dbReference>
<dbReference type="Gene3D" id="3.40.190.10">
    <property type="entry name" value="Periplasmic binding protein-like II"/>
    <property type="match status" value="2"/>
</dbReference>
<dbReference type="Gene3D" id="1.10.287.130">
    <property type="match status" value="1"/>
</dbReference>
<dbReference type="SMART" id="SM00388">
    <property type="entry name" value="HisKA"/>
    <property type="match status" value="1"/>
</dbReference>
<dbReference type="CDD" id="cd00130">
    <property type="entry name" value="PAS"/>
    <property type="match status" value="2"/>
</dbReference>
<keyword evidence="4" id="KW-1003">Cell membrane</keyword>
<dbReference type="Gene3D" id="3.30.450.20">
    <property type="entry name" value="PAS domain"/>
    <property type="match status" value="3"/>
</dbReference>
<evidence type="ECO:0000256" key="13">
    <source>
        <dbReference type="ARBA" id="ARBA00023136"/>
    </source>
</evidence>
<dbReference type="SMART" id="SM00062">
    <property type="entry name" value="PBPb"/>
    <property type="match status" value="1"/>
</dbReference>
<dbReference type="InterPro" id="IPR035965">
    <property type="entry name" value="PAS-like_dom_sf"/>
</dbReference>
<dbReference type="InterPro" id="IPR000700">
    <property type="entry name" value="PAS-assoc_C"/>
</dbReference>
<keyword evidence="11 18" id="KW-1133">Transmembrane helix</keyword>
<dbReference type="PROSITE" id="PS50112">
    <property type="entry name" value="PAS"/>
    <property type="match status" value="1"/>
</dbReference>
<feature type="modified residue" description="Phosphohistidine" evidence="16">
    <location>
        <position position="1669"/>
    </location>
</feature>
<dbReference type="Pfam" id="PF00512">
    <property type="entry name" value="HisKA"/>
    <property type="match status" value="1"/>
</dbReference>
<keyword evidence="12" id="KW-0902">Two-component regulatory system</keyword>
<dbReference type="Pfam" id="PF02518">
    <property type="entry name" value="HATPase_c"/>
    <property type="match status" value="1"/>
</dbReference>
<comment type="subcellular location">
    <subcellularLocation>
        <location evidence="2">Cell membrane</location>
        <topology evidence="2">Multi-pass membrane protein</topology>
    </subcellularLocation>
</comment>
<evidence type="ECO:0000256" key="6">
    <source>
        <dbReference type="ARBA" id="ARBA00022679"/>
    </source>
</evidence>
<proteinExistence type="predicted"/>
<evidence type="ECO:0000259" key="21">
    <source>
        <dbReference type="PROSITE" id="PS50112"/>
    </source>
</evidence>
<dbReference type="EMBL" id="LO017727">
    <property type="protein sequence ID" value="CRH07397.1"/>
    <property type="molecule type" value="Genomic_DNA"/>
</dbReference>
<dbReference type="GO" id="GO:0000155">
    <property type="term" value="F:phosphorelay sensor kinase activity"/>
    <property type="evidence" value="ECO:0007669"/>
    <property type="project" value="InterPro"/>
</dbReference>
<dbReference type="Pfam" id="PF13426">
    <property type="entry name" value="PAS_9"/>
    <property type="match status" value="2"/>
</dbReference>